<dbReference type="Gene3D" id="2.60.120.260">
    <property type="entry name" value="Galactose-binding domain-like"/>
    <property type="match status" value="1"/>
</dbReference>
<dbReference type="AlphaFoldDB" id="A0A921LHD1"/>
<feature type="chain" id="PRO_5037255076" description="Carbohydrate binding domain-containing protein" evidence="1">
    <location>
        <begin position="19"/>
        <end position="179"/>
    </location>
</feature>
<accession>A0A921LHD1</accession>
<dbReference type="SUPFAM" id="SSF49785">
    <property type="entry name" value="Galactose-binding domain-like"/>
    <property type="match status" value="1"/>
</dbReference>
<evidence type="ECO:0000256" key="1">
    <source>
        <dbReference type="SAM" id="SignalP"/>
    </source>
</evidence>
<gene>
    <name evidence="2" type="ORF">K8V07_10450</name>
</gene>
<dbReference type="Proteomes" id="UP000747074">
    <property type="component" value="Unassembled WGS sequence"/>
</dbReference>
<sequence>MKKIFITLAFACTLPSLAMSQNLVKNGDFETWNSKTKFPQSWNGSERKGVFRKSHDAQSGKNALQIKFTPPKKNSNIPFRMEEYMKLAVGEYEGTFYFKGEGEVRFIALTRKGTNPGSKPLPGNIIGKPTINKVNNKEWTAYKVAFYIPEADEYALCLCFNSGSAETPFLLDNISLIEK</sequence>
<comment type="caution">
    <text evidence="2">The sequence shown here is derived from an EMBL/GenBank/DDBJ whole genome shotgun (WGS) entry which is preliminary data.</text>
</comment>
<reference evidence="2" key="2">
    <citation type="submission" date="2021-09" db="EMBL/GenBank/DDBJ databases">
        <authorList>
            <person name="Gilroy R."/>
        </authorList>
    </citation>
    <scope>NUCLEOTIDE SEQUENCE</scope>
    <source>
        <strain evidence="2">CHK154-13316</strain>
    </source>
</reference>
<dbReference type="EMBL" id="DYVL01000125">
    <property type="protein sequence ID" value="HJG12336.1"/>
    <property type="molecule type" value="Genomic_DNA"/>
</dbReference>
<evidence type="ECO:0000313" key="2">
    <source>
        <dbReference type="EMBL" id="HJG12336.1"/>
    </source>
</evidence>
<proteinExistence type="predicted"/>
<reference evidence="2" key="1">
    <citation type="journal article" date="2021" name="PeerJ">
        <title>Extensive microbial diversity within the chicken gut microbiome revealed by metagenomics and culture.</title>
        <authorList>
            <person name="Gilroy R."/>
            <person name="Ravi A."/>
            <person name="Getino M."/>
            <person name="Pursley I."/>
            <person name="Horton D.L."/>
            <person name="Alikhan N.F."/>
            <person name="Baker D."/>
            <person name="Gharbi K."/>
            <person name="Hall N."/>
            <person name="Watson M."/>
            <person name="Adriaenssens E.M."/>
            <person name="Foster-Nyarko E."/>
            <person name="Jarju S."/>
            <person name="Secka A."/>
            <person name="Antonio M."/>
            <person name="Oren A."/>
            <person name="Chaudhuri R.R."/>
            <person name="La Ragione R."/>
            <person name="Hildebrand F."/>
            <person name="Pallen M.J."/>
        </authorList>
    </citation>
    <scope>NUCLEOTIDE SEQUENCE</scope>
    <source>
        <strain evidence="2">CHK154-13316</strain>
    </source>
</reference>
<evidence type="ECO:0008006" key="4">
    <source>
        <dbReference type="Google" id="ProtNLM"/>
    </source>
</evidence>
<name>A0A921LHD1_9BACE</name>
<dbReference type="InterPro" id="IPR008979">
    <property type="entry name" value="Galactose-bd-like_sf"/>
</dbReference>
<feature type="signal peptide" evidence="1">
    <location>
        <begin position="1"/>
        <end position="18"/>
    </location>
</feature>
<keyword evidence="1" id="KW-0732">Signal</keyword>
<protein>
    <recommendedName>
        <fullName evidence="4">Carbohydrate binding domain-containing protein</fullName>
    </recommendedName>
</protein>
<organism evidence="2 3">
    <name type="scientific">Bacteroides xylanisolvens</name>
    <dbReference type="NCBI Taxonomy" id="371601"/>
    <lineage>
        <taxon>Bacteria</taxon>
        <taxon>Pseudomonadati</taxon>
        <taxon>Bacteroidota</taxon>
        <taxon>Bacteroidia</taxon>
        <taxon>Bacteroidales</taxon>
        <taxon>Bacteroidaceae</taxon>
        <taxon>Bacteroides</taxon>
    </lineage>
</organism>
<evidence type="ECO:0000313" key="3">
    <source>
        <dbReference type="Proteomes" id="UP000747074"/>
    </source>
</evidence>